<dbReference type="EMBL" id="UASS01000038">
    <property type="protein sequence ID" value="SPX62399.1"/>
    <property type="molecule type" value="Genomic_DNA"/>
</dbReference>
<reference evidence="2 4" key="2">
    <citation type="submission" date="2018-06" db="EMBL/GenBank/DDBJ databases">
        <authorList>
            <consortium name="Pathogen Informatics"/>
            <person name="Doyle S."/>
        </authorList>
    </citation>
    <scope>NUCLEOTIDE SEQUENCE [LARGE SCALE GENOMIC DNA]</scope>
    <source>
        <strain evidence="2 4">NCTC12022</strain>
    </source>
</reference>
<reference evidence="1 3" key="1">
    <citation type="submission" date="2015-11" db="EMBL/GenBank/DDBJ databases">
        <title>Genomic analysis of 38 Legionella species identifies large and diverse effector repertoires.</title>
        <authorList>
            <person name="Burstein D."/>
            <person name="Amaro F."/>
            <person name="Zusman T."/>
            <person name="Lifshitz Z."/>
            <person name="Cohen O."/>
            <person name="Gilbert J.A."/>
            <person name="Pupko T."/>
            <person name="Shuman H.A."/>
            <person name="Segal G."/>
        </authorList>
    </citation>
    <scope>NUCLEOTIDE SEQUENCE [LARGE SCALE GENOMIC DNA]</scope>
    <source>
        <strain evidence="1 3">WO-44C</strain>
    </source>
</reference>
<keyword evidence="3" id="KW-1185">Reference proteome</keyword>
<dbReference type="Proteomes" id="UP000251942">
    <property type="component" value="Unassembled WGS sequence"/>
</dbReference>
<name>A0A0W0U5K0_9GAMM</name>
<organism evidence="1 3">
    <name type="scientific">Legionella feeleii</name>
    <dbReference type="NCBI Taxonomy" id="453"/>
    <lineage>
        <taxon>Bacteria</taxon>
        <taxon>Pseudomonadati</taxon>
        <taxon>Pseudomonadota</taxon>
        <taxon>Gammaproteobacteria</taxon>
        <taxon>Legionellales</taxon>
        <taxon>Legionellaceae</taxon>
        <taxon>Legionella</taxon>
    </lineage>
</organism>
<evidence type="ECO:0000313" key="1">
    <source>
        <dbReference type="EMBL" id="KTD02956.1"/>
    </source>
</evidence>
<protein>
    <submittedName>
        <fullName evidence="1">Uncharacterized protein</fullName>
    </submittedName>
</protein>
<dbReference type="PATRIC" id="fig|453.4.peg.620"/>
<gene>
    <name evidence="1" type="ORF">Lfee_0572</name>
    <name evidence="2" type="ORF">NCTC12022_03158</name>
</gene>
<evidence type="ECO:0000313" key="2">
    <source>
        <dbReference type="EMBL" id="SPX62399.1"/>
    </source>
</evidence>
<dbReference type="EMBL" id="LNYB01000018">
    <property type="protein sequence ID" value="KTD02956.1"/>
    <property type="molecule type" value="Genomic_DNA"/>
</dbReference>
<accession>A0A0W0U5K0</accession>
<dbReference type="Proteomes" id="UP000054698">
    <property type="component" value="Unassembled WGS sequence"/>
</dbReference>
<proteinExistence type="predicted"/>
<evidence type="ECO:0000313" key="4">
    <source>
        <dbReference type="Proteomes" id="UP000251942"/>
    </source>
</evidence>
<dbReference type="AlphaFoldDB" id="A0A0W0U5K0"/>
<evidence type="ECO:0000313" key="3">
    <source>
        <dbReference type="Proteomes" id="UP000054698"/>
    </source>
</evidence>
<sequence>MRSQVEVKPAEKSSVSLWISRDTQEPILALQRPDKLILVTAVRPVVIPTVQSFSYSCLFFCGCPDLPKLPTTLNPYELQIETIYMSCPDIPIESLRDPVLKMGEIDNQCADLLESTILGAEALFEKHDNACTLIIKLIRQCTDENIRVDWANAILGINDDYKSESILRL</sequence>